<dbReference type="PANTHER" id="PTHR46060:SF1">
    <property type="entry name" value="MARINER MOS1 TRANSPOSASE-LIKE PROTEIN"/>
    <property type="match status" value="1"/>
</dbReference>
<evidence type="ECO:0000313" key="2">
    <source>
        <dbReference type="Proteomes" id="UP000078492"/>
    </source>
</evidence>
<evidence type="ECO:0000313" key="1">
    <source>
        <dbReference type="EMBL" id="KYN17287.1"/>
    </source>
</evidence>
<dbReference type="PANTHER" id="PTHR46060">
    <property type="entry name" value="MARINER MOS1 TRANSPOSASE-LIKE PROTEIN"/>
    <property type="match status" value="1"/>
</dbReference>
<proteinExistence type="predicted"/>
<keyword evidence="2" id="KW-1185">Reference proteome</keyword>
<evidence type="ECO:0008006" key="3">
    <source>
        <dbReference type="Google" id="ProtNLM"/>
    </source>
</evidence>
<dbReference type="AlphaFoldDB" id="A0A195DX42"/>
<dbReference type="InterPro" id="IPR052709">
    <property type="entry name" value="Transposase-MT_Hybrid"/>
</dbReference>
<dbReference type="EMBL" id="KQ980199">
    <property type="protein sequence ID" value="KYN17287.1"/>
    <property type="molecule type" value="Genomic_DNA"/>
</dbReference>
<dbReference type="Proteomes" id="UP000078492">
    <property type="component" value="Unassembled WGS sequence"/>
</dbReference>
<reference evidence="1 2" key="1">
    <citation type="submission" date="2015-09" db="EMBL/GenBank/DDBJ databases">
        <title>Trachymyrmex cornetzi WGS genome.</title>
        <authorList>
            <person name="Nygaard S."/>
            <person name="Hu H."/>
            <person name="Boomsma J."/>
            <person name="Zhang G."/>
        </authorList>
    </citation>
    <scope>NUCLEOTIDE SEQUENCE [LARGE SCALE GENOMIC DNA]</scope>
    <source>
        <strain evidence="1">Tcor2-1</strain>
        <tissue evidence="1">Whole body</tissue>
    </source>
</reference>
<sequence length="81" mass="9681">MILDNHRNKVRETAEVMSISKERVYHILTEELGMRKLTTRVIAFVDTYFAEQDANYYLNDLNGWRHRSEKCINLKGDYVEK</sequence>
<accession>A0A195DX42</accession>
<protein>
    <recommendedName>
        <fullName evidence="3">Histone-lysine N-methyltransferase SETMAR</fullName>
    </recommendedName>
</protein>
<organism evidence="1 2">
    <name type="scientific">Trachymyrmex cornetzi</name>
    <dbReference type="NCBI Taxonomy" id="471704"/>
    <lineage>
        <taxon>Eukaryota</taxon>
        <taxon>Metazoa</taxon>
        <taxon>Ecdysozoa</taxon>
        <taxon>Arthropoda</taxon>
        <taxon>Hexapoda</taxon>
        <taxon>Insecta</taxon>
        <taxon>Pterygota</taxon>
        <taxon>Neoptera</taxon>
        <taxon>Endopterygota</taxon>
        <taxon>Hymenoptera</taxon>
        <taxon>Apocrita</taxon>
        <taxon>Aculeata</taxon>
        <taxon>Formicoidea</taxon>
        <taxon>Formicidae</taxon>
        <taxon>Myrmicinae</taxon>
        <taxon>Trachymyrmex</taxon>
    </lineage>
</organism>
<name>A0A195DX42_9HYME</name>
<gene>
    <name evidence="1" type="ORF">ALC57_10413</name>
</gene>